<protein>
    <recommendedName>
        <fullName evidence="2">Fe2OG dioxygenase domain-containing protein</fullName>
    </recommendedName>
</protein>
<accession>A0A7S1QRC5</accession>
<keyword evidence="1" id="KW-0560">Oxidoreductase</keyword>
<dbReference type="EMBL" id="HBGE01048734">
    <property type="protein sequence ID" value="CAD9146103.1"/>
    <property type="molecule type" value="Transcribed_RNA"/>
</dbReference>
<dbReference type="GO" id="GO:0046872">
    <property type="term" value="F:metal ion binding"/>
    <property type="evidence" value="ECO:0007669"/>
    <property type="project" value="UniProtKB-KW"/>
</dbReference>
<proteinExistence type="inferred from homology"/>
<dbReference type="InterPro" id="IPR005123">
    <property type="entry name" value="Oxoglu/Fe-dep_dioxygenase_dom"/>
</dbReference>
<dbReference type="GO" id="GO:0016491">
    <property type="term" value="F:oxidoreductase activity"/>
    <property type="evidence" value="ECO:0007669"/>
    <property type="project" value="UniProtKB-KW"/>
</dbReference>
<dbReference type="InterPro" id="IPR027443">
    <property type="entry name" value="IPNS-like_sf"/>
</dbReference>
<evidence type="ECO:0000313" key="3">
    <source>
        <dbReference type="EMBL" id="CAD9146103.1"/>
    </source>
</evidence>
<dbReference type="Gene3D" id="2.60.120.330">
    <property type="entry name" value="B-lactam Antibiotic, Isopenicillin N Synthase, Chain"/>
    <property type="match status" value="1"/>
</dbReference>
<feature type="domain" description="Fe2OG dioxygenase" evidence="2">
    <location>
        <begin position="182"/>
        <end position="285"/>
    </location>
</feature>
<sequence>MARPLRVTARWFQRGLQGSASRRSALCSSGLGHDAALPTYVVGEDSGSLIRKLEQGGGVAIMKGLPPVPFPEWLREYNRFRDHPELANKKLVRFSQNEEQLARTLGTGLPQQTAEVPADGGDAAEIEQRSIFDVKHDVLQDTTPEYAFFRAQYEELGSILMPMVREELAASAPDSELSQSSLSQSILRHNFYPPQVGSCGAHTDYGLLTVIHVSAAGLQIQRGGSWCSLPHVEGYVAVAGDMMERLTAGAVPAAVHRVVLPEDPDRRAPASGTPSRQSGLFFVQPSQDDIIQPSKVVTQRFAAFGKTSGSYEPLRYGDWHEAKKRRAFQ</sequence>
<reference evidence="3" key="1">
    <citation type="submission" date="2021-01" db="EMBL/GenBank/DDBJ databases">
        <authorList>
            <person name="Corre E."/>
            <person name="Pelletier E."/>
            <person name="Niang G."/>
            <person name="Scheremetjew M."/>
            <person name="Finn R."/>
            <person name="Kale V."/>
            <person name="Holt S."/>
            <person name="Cochrane G."/>
            <person name="Meng A."/>
            <person name="Brown T."/>
            <person name="Cohen L."/>
        </authorList>
    </citation>
    <scope>NUCLEOTIDE SEQUENCE</scope>
    <source>
        <strain evidence="3">OF101</strain>
    </source>
</reference>
<evidence type="ECO:0000259" key="2">
    <source>
        <dbReference type="PROSITE" id="PS51471"/>
    </source>
</evidence>
<dbReference type="Pfam" id="PF03171">
    <property type="entry name" value="2OG-FeII_Oxy"/>
    <property type="match status" value="1"/>
</dbReference>
<dbReference type="PROSITE" id="PS51471">
    <property type="entry name" value="FE2OG_OXY"/>
    <property type="match status" value="1"/>
</dbReference>
<gene>
    <name evidence="3" type="ORF">ACAT0790_LOCUS29412</name>
</gene>
<comment type="similarity">
    <text evidence="1">Belongs to the iron/ascorbate-dependent oxidoreductase family.</text>
</comment>
<dbReference type="SUPFAM" id="SSF51197">
    <property type="entry name" value="Clavaminate synthase-like"/>
    <property type="match status" value="1"/>
</dbReference>
<dbReference type="InterPro" id="IPR044861">
    <property type="entry name" value="IPNS-like_FE2OG_OXY"/>
</dbReference>
<name>A0A7S1QRC5_ALECA</name>
<dbReference type="PANTHER" id="PTHR47990">
    <property type="entry name" value="2-OXOGLUTARATE (2OG) AND FE(II)-DEPENDENT OXYGENASE SUPERFAMILY PROTEIN-RELATED"/>
    <property type="match status" value="1"/>
</dbReference>
<dbReference type="AlphaFoldDB" id="A0A7S1QRC5"/>
<keyword evidence="1" id="KW-0408">Iron</keyword>
<dbReference type="InterPro" id="IPR050231">
    <property type="entry name" value="Iron_ascorbate_oxido_reductase"/>
</dbReference>
<evidence type="ECO:0000256" key="1">
    <source>
        <dbReference type="RuleBase" id="RU003682"/>
    </source>
</evidence>
<keyword evidence="1" id="KW-0479">Metal-binding</keyword>
<organism evidence="3">
    <name type="scientific">Alexandrium catenella</name>
    <name type="common">Red tide dinoflagellate</name>
    <name type="synonym">Gonyaulax catenella</name>
    <dbReference type="NCBI Taxonomy" id="2925"/>
    <lineage>
        <taxon>Eukaryota</taxon>
        <taxon>Sar</taxon>
        <taxon>Alveolata</taxon>
        <taxon>Dinophyceae</taxon>
        <taxon>Gonyaulacales</taxon>
        <taxon>Pyrocystaceae</taxon>
        <taxon>Alexandrium</taxon>
    </lineage>
</organism>